<dbReference type="SUPFAM" id="SSF109998">
    <property type="entry name" value="Triger factor/SurA peptide-binding domain-like"/>
    <property type="match status" value="1"/>
</dbReference>
<feature type="chain" id="PRO_5043935554" evidence="2">
    <location>
        <begin position="28"/>
        <end position="335"/>
    </location>
</feature>
<gene>
    <name evidence="4" type="ORF">KI809_00625</name>
</gene>
<keyword evidence="5" id="KW-1185">Reference proteome</keyword>
<feature type="domain" description="PpiC" evidence="3">
    <location>
        <begin position="177"/>
        <end position="279"/>
    </location>
</feature>
<dbReference type="EMBL" id="JAHCVJ010000001">
    <property type="protein sequence ID" value="MBT0662795.1"/>
    <property type="molecule type" value="Genomic_DNA"/>
</dbReference>
<dbReference type="SUPFAM" id="SSF54534">
    <property type="entry name" value="FKBP-like"/>
    <property type="match status" value="1"/>
</dbReference>
<dbReference type="InterPro" id="IPR000297">
    <property type="entry name" value="PPIase_PpiC"/>
</dbReference>
<sequence length="335" mass="38167">MKEEFMRLITVLLITCCFVFFASLAFANEGTSTVVSVNGVDLTKAELDQEISKIVPMERSFHGGLSEEKQLEINKKGMETLINMELQYQDGLSKGQRLDKKALEREIDLLVAKFPMREAYLEAVEKAGFSEQTMERFVSRNIVSKNMKKFEVDDKVNVSDAMVVSYYEEKKASYMKPEEYRASIILVKVPPSALSEEREVFKKKADSVYQQLKTGADFADLAAKFSDDMSRIKGGDLGYFHAGQADDQDFDAQIQKLQVGEASSVIRSLKGFYIIKLTDKRPPRQLPFEEMKDKIRLLLVNAEKDRLYKLWIDGLRAKAKIIYPPEKKTDKGSKS</sequence>
<dbReference type="GO" id="GO:0003755">
    <property type="term" value="F:peptidyl-prolyl cis-trans isomerase activity"/>
    <property type="evidence" value="ECO:0007669"/>
    <property type="project" value="UniProtKB-KW"/>
</dbReference>
<dbReference type="PROSITE" id="PS01096">
    <property type="entry name" value="PPIC_PPIASE_1"/>
    <property type="match status" value="1"/>
</dbReference>
<evidence type="ECO:0000256" key="2">
    <source>
        <dbReference type="SAM" id="SignalP"/>
    </source>
</evidence>
<dbReference type="PANTHER" id="PTHR47245">
    <property type="entry name" value="PEPTIDYLPROLYL ISOMERASE"/>
    <property type="match status" value="1"/>
</dbReference>
<keyword evidence="2" id="KW-0732">Signal</keyword>
<accession>A0AAW4KZY2</accession>
<dbReference type="PROSITE" id="PS50198">
    <property type="entry name" value="PPIC_PPIASE_2"/>
    <property type="match status" value="1"/>
</dbReference>
<evidence type="ECO:0000256" key="1">
    <source>
        <dbReference type="PROSITE-ProRule" id="PRU00278"/>
    </source>
</evidence>
<dbReference type="EC" id="5.2.1.8" evidence="4"/>
<reference evidence="4 5" key="1">
    <citation type="submission" date="2021-05" db="EMBL/GenBank/DDBJ databases">
        <title>The draft genome of Geobacter pelophilus DSM 12255.</title>
        <authorList>
            <person name="Xu Z."/>
            <person name="Masuda Y."/>
            <person name="Itoh H."/>
            <person name="Senoo K."/>
        </authorList>
    </citation>
    <scope>NUCLEOTIDE SEQUENCE [LARGE SCALE GENOMIC DNA]</scope>
    <source>
        <strain evidence="4 5">DSM 12255</strain>
    </source>
</reference>
<keyword evidence="1 4" id="KW-0413">Isomerase</keyword>
<dbReference type="InterPro" id="IPR046357">
    <property type="entry name" value="PPIase_dom_sf"/>
</dbReference>
<evidence type="ECO:0000259" key="3">
    <source>
        <dbReference type="PROSITE" id="PS50198"/>
    </source>
</evidence>
<organism evidence="4 5">
    <name type="scientific">Geoanaerobacter pelophilus</name>
    <dbReference type="NCBI Taxonomy" id="60036"/>
    <lineage>
        <taxon>Bacteria</taxon>
        <taxon>Pseudomonadati</taxon>
        <taxon>Thermodesulfobacteriota</taxon>
        <taxon>Desulfuromonadia</taxon>
        <taxon>Geobacterales</taxon>
        <taxon>Geobacteraceae</taxon>
        <taxon>Geoanaerobacter</taxon>
    </lineage>
</organism>
<protein>
    <submittedName>
        <fullName evidence="4">Peptidylprolyl isomerase</fullName>
        <ecNumber evidence="4">5.2.1.8</ecNumber>
    </submittedName>
</protein>
<comment type="caution">
    <text evidence="4">The sequence shown here is derived from an EMBL/GenBank/DDBJ whole genome shotgun (WGS) entry which is preliminary data.</text>
</comment>
<dbReference type="InterPro" id="IPR027304">
    <property type="entry name" value="Trigger_fact/SurA_dom_sf"/>
</dbReference>
<dbReference type="InterPro" id="IPR023058">
    <property type="entry name" value="PPIase_PpiC_CS"/>
</dbReference>
<name>A0AAW4KZY2_9BACT</name>
<proteinExistence type="predicted"/>
<dbReference type="AlphaFoldDB" id="A0AAW4KZY2"/>
<dbReference type="Pfam" id="PF13616">
    <property type="entry name" value="Rotamase_3"/>
    <property type="match status" value="1"/>
</dbReference>
<feature type="signal peptide" evidence="2">
    <location>
        <begin position="1"/>
        <end position="27"/>
    </location>
</feature>
<dbReference type="Gene3D" id="3.10.50.40">
    <property type="match status" value="1"/>
</dbReference>
<keyword evidence="1" id="KW-0697">Rotamase</keyword>
<evidence type="ECO:0000313" key="5">
    <source>
        <dbReference type="Proteomes" id="UP000811899"/>
    </source>
</evidence>
<dbReference type="InterPro" id="IPR050245">
    <property type="entry name" value="PrsA_foldase"/>
</dbReference>
<dbReference type="Pfam" id="PF13624">
    <property type="entry name" value="SurA_N_3"/>
    <property type="match status" value="1"/>
</dbReference>
<dbReference type="Proteomes" id="UP000811899">
    <property type="component" value="Unassembled WGS sequence"/>
</dbReference>
<evidence type="ECO:0000313" key="4">
    <source>
        <dbReference type="EMBL" id="MBT0662795.1"/>
    </source>
</evidence>
<dbReference type="Gene3D" id="1.10.4030.10">
    <property type="entry name" value="Porin chaperone SurA, peptide-binding domain"/>
    <property type="match status" value="1"/>
</dbReference>
<dbReference type="PANTHER" id="PTHR47245:SF2">
    <property type="entry name" value="PEPTIDYL-PROLYL CIS-TRANS ISOMERASE HP_0175-RELATED"/>
    <property type="match status" value="1"/>
</dbReference>